<dbReference type="RefSeq" id="WP_212995820.1">
    <property type="nucleotide sequence ID" value="NZ_BAAATW010000002.1"/>
</dbReference>
<comment type="caution">
    <text evidence="1">The sequence shown here is derived from an EMBL/GenBank/DDBJ whole genome shotgun (WGS) entry which is preliminary data.</text>
</comment>
<sequence length="45" mass="4751">MKNRQGNKGFNLIEDAATGKMIWQHSDPAIVDVGRGLVGDAPGSV</sequence>
<protein>
    <submittedName>
        <fullName evidence="1">Uncharacterized protein</fullName>
    </submittedName>
</protein>
<reference evidence="1" key="1">
    <citation type="submission" date="2021-03" db="EMBL/GenBank/DDBJ databases">
        <title>Whole genome shotgun sequence of Actinoplanes consettensis NBRC 14913.</title>
        <authorList>
            <person name="Komaki H."/>
            <person name="Tamura T."/>
        </authorList>
    </citation>
    <scope>NUCLEOTIDE SEQUENCE</scope>
    <source>
        <strain evidence="1">NBRC 14913</strain>
    </source>
</reference>
<dbReference type="AlphaFoldDB" id="A0A919VLI4"/>
<name>A0A919VLI4_9ACTN</name>
<evidence type="ECO:0000313" key="1">
    <source>
        <dbReference type="EMBL" id="GIM67876.1"/>
    </source>
</evidence>
<dbReference type="Proteomes" id="UP000680865">
    <property type="component" value="Unassembled WGS sequence"/>
</dbReference>
<dbReference type="EMBL" id="BOQP01000004">
    <property type="protein sequence ID" value="GIM67876.1"/>
    <property type="molecule type" value="Genomic_DNA"/>
</dbReference>
<gene>
    <name evidence="1" type="ORF">Aco04nite_08210</name>
</gene>
<evidence type="ECO:0000313" key="2">
    <source>
        <dbReference type="Proteomes" id="UP000680865"/>
    </source>
</evidence>
<keyword evidence="2" id="KW-1185">Reference proteome</keyword>
<proteinExistence type="predicted"/>
<accession>A0A919VLI4</accession>
<organism evidence="1 2">
    <name type="scientific">Winogradskya consettensis</name>
    <dbReference type="NCBI Taxonomy" id="113560"/>
    <lineage>
        <taxon>Bacteria</taxon>
        <taxon>Bacillati</taxon>
        <taxon>Actinomycetota</taxon>
        <taxon>Actinomycetes</taxon>
        <taxon>Micromonosporales</taxon>
        <taxon>Micromonosporaceae</taxon>
        <taxon>Winogradskya</taxon>
    </lineage>
</organism>